<evidence type="ECO:0008006" key="4">
    <source>
        <dbReference type="Google" id="ProtNLM"/>
    </source>
</evidence>
<gene>
    <name evidence="2" type="ORF">GCM10011588_71640</name>
</gene>
<reference evidence="2" key="2">
    <citation type="submission" date="2020-09" db="EMBL/GenBank/DDBJ databases">
        <authorList>
            <person name="Sun Q."/>
            <person name="Zhou Y."/>
        </authorList>
    </citation>
    <scope>NUCLEOTIDE SEQUENCE</scope>
    <source>
        <strain evidence="2">CGMCC 4.3508</strain>
    </source>
</reference>
<dbReference type="Proteomes" id="UP000638263">
    <property type="component" value="Unassembled WGS sequence"/>
</dbReference>
<dbReference type="AlphaFoldDB" id="A0A917S0C8"/>
<reference evidence="2" key="1">
    <citation type="journal article" date="2014" name="Int. J. Syst. Evol. Microbiol.">
        <title>Complete genome sequence of Corynebacterium casei LMG S-19264T (=DSM 44701T), isolated from a smear-ripened cheese.</title>
        <authorList>
            <consortium name="US DOE Joint Genome Institute (JGI-PGF)"/>
            <person name="Walter F."/>
            <person name="Albersmeier A."/>
            <person name="Kalinowski J."/>
            <person name="Ruckert C."/>
        </authorList>
    </citation>
    <scope>NUCLEOTIDE SEQUENCE</scope>
    <source>
        <strain evidence="2">CGMCC 4.3508</strain>
    </source>
</reference>
<evidence type="ECO:0000313" key="2">
    <source>
        <dbReference type="EMBL" id="GGL46482.1"/>
    </source>
</evidence>
<comment type="caution">
    <text evidence="2">The sequence shown here is derived from an EMBL/GenBank/DDBJ whole genome shotgun (WGS) entry which is preliminary data.</text>
</comment>
<evidence type="ECO:0000256" key="1">
    <source>
        <dbReference type="SAM" id="MobiDB-lite"/>
    </source>
</evidence>
<organism evidence="2 3">
    <name type="scientific">Nocardia jinanensis</name>
    <dbReference type="NCBI Taxonomy" id="382504"/>
    <lineage>
        <taxon>Bacteria</taxon>
        <taxon>Bacillati</taxon>
        <taxon>Actinomycetota</taxon>
        <taxon>Actinomycetes</taxon>
        <taxon>Mycobacteriales</taxon>
        <taxon>Nocardiaceae</taxon>
        <taxon>Nocardia</taxon>
    </lineage>
</organism>
<proteinExistence type="predicted"/>
<name>A0A917S0C8_9NOCA</name>
<feature type="region of interest" description="Disordered" evidence="1">
    <location>
        <begin position="86"/>
        <end position="156"/>
    </location>
</feature>
<protein>
    <recommendedName>
        <fullName evidence="4">Tyr recombinase domain-containing protein</fullName>
    </recommendedName>
</protein>
<accession>A0A917S0C8</accession>
<feature type="compositionally biased region" description="Basic residues" evidence="1">
    <location>
        <begin position="128"/>
        <end position="139"/>
    </location>
</feature>
<dbReference type="EMBL" id="BMMH01000043">
    <property type="protein sequence ID" value="GGL46482.1"/>
    <property type="molecule type" value="Genomic_DNA"/>
</dbReference>
<sequence length="156" mass="17162">MLTGNDVDAVTGRARLSYRRAAELFETYTSHYADGPYALHQWRHSRLTHAADEWVSTPVLMKLTGTSVRSLAKYARVSDEGLLRFQADSGPARPPPAGPLTASDQSVGGRCGCPGSPRLPPRKISTPRQRKRVGIRQRKAVAFSATHRPAVWQGTR</sequence>
<evidence type="ECO:0000313" key="3">
    <source>
        <dbReference type="Proteomes" id="UP000638263"/>
    </source>
</evidence>
<keyword evidence="3" id="KW-1185">Reference proteome</keyword>